<feature type="domain" description="HAMP" evidence="13">
    <location>
        <begin position="180"/>
        <end position="233"/>
    </location>
</feature>
<dbReference type="EC" id="2.7.13.3" evidence="3"/>
<accession>A0A846WM03</accession>
<name>A0A846WM03_9ACTN</name>
<evidence type="ECO:0000256" key="2">
    <source>
        <dbReference type="ARBA" id="ARBA00004236"/>
    </source>
</evidence>
<dbReference type="GO" id="GO:0000155">
    <property type="term" value="F:phosphorelay sensor kinase activity"/>
    <property type="evidence" value="ECO:0007669"/>
    <property type="project" value="InterPro"/>
</dbReference>
<evidence type="ECO:0000256" key="11">
    <source>
        <dbReference type="SAM" id="Phobius"/>
    </source>
</evidence>
<dbReference type="AlphaFoldDB" id="A0A846WM03"/>
<keyword evidence="9" id="KW-0902">Two-component regulatory system</keyword>
<protein>
    <recommendedName>
        <fullName evidence="3">histidine kinase</fullName>
        <ecNumber evidence="3">2.7.13.3</ecNumber>
    </recommendedName>
</protein>
<comment type="catalytic activity">
    <reaction evidence="1">
        <text>ATP + protein L-histidine = ADP + protein N-phospho-L-histidine.</text>
        <dbReference type="EC" id="2.7.13.3"/>
    </reaction>
</comment>
<dbReference type="SMART" id="SM00388">
    <property type="entry name" value="HisKA"/>
    <property type="match status" value="1"/>
</dbReference>
<dbReference type="InterPro" id="IPR003594">
    <property type="entry name" value="HATPase_dom"/>
</dbReference>
<keyword evidence="8 11" id="KW-1133">Transmembrane helix</keyword>
<evidence type="ECO:0000256" key="5">
    <source>
        <dbReference type="ARBA" id="ARBA00022679"/>
    </source>
</evidence>
<dbReference type="InterPro" id="IPR050428">
    <property type="entry name" value="TCS_sensor_his_kinase"/>
</dbReference>
<evidence type="ECO:0000256" key="1">
    <source>
        <dbReference type="ARBA" id="ARBA00000085"/>
    </source>
</evidence>
<dbReference type="PRINTS" id="PR00344">
    <property type="entry name" value="BCTRLSENSOR"/>
</dbReference>
<evidence type="ECO:0000256" key="7">
    <source>
        <dbReference type="ARBA" id="ARBA00022777"/>
    </source>
</evidence>
<dbReference type="SUPFAM" id="SSF47384">
    <property type="entry name" value="Homodimeric domain of signal transducing histidine kinase"/>
    <property type="match status" value="1"/>
</dbReference>
<evidence type="ECO:0000259" key="12">
    <source>
        <dbReference type="PROSITE" id="PS50109"/>
    </source>
</evidence>
<dbReference type="SMART" id="SM00304">
    <property type="entry name" value="HAMP"/>
    <property type="match status" value="1"/>
</dbReference>
<dbReference type="InterPro" id="IPR036097">
    <property type="entry name" value="HisK_dim/P_sf"/>
</dbReference>
<dbReference type="SUPFAM" id="SSF55874">
    <property type="entry name" value="ATPase domain of HSP90 chaperone/DNA topoisomerase II/histidine kinase"/>
    <property type="match status" value="1"/>
</dbReference>
<dbReference type="EMBL" id="JAAXPC010000004">
    <property type="protein sequence ID" value="NKY01833.1"/>
    <property type="molecule type" value="Genomic_DNA"/>
</dbReference>
<dbReference type="CDD" id="cd06225">
    <property type="entry name" value="HAMP"/>
    <property type="match status" value="1"/>
</dbReference>
<dbReference type="SUPFAM" id="SSF158472">
    <property type="entry name" value="HAMP domain-like"/>
    <property type="match status" value="1"/>
</dbReference>
<evidence type="ECO:0000259" key="13">
    <source>
        <dbReference type="PROSITE" id="PS50885"/>
    </source>
</evidence>
<proteinExistence type="predicted"/>
<evidence type="ECO:0000256" key="10">
    <source>
        <dbReference type="ARBA" id="ARBA00023136"/>
    </source>
</evidence>
<dbReference type="InterPro" id="IPR004358">
    <property type="entry name" value="Sig_transdc_His_kin-like_C"/>
</dbReference>
<evidence type="ECO:0000256" key="3">
    <source>
        <dbReference type="ARBA" id="ARBA00012438"/>
    </source>
</evidence>
<feature type="domain" description="Histidine kinase" evidence="12">
    <location>
        <begin position="241"/>
        <end position="452"/>
    </location>
</feature>
<dbReference type="Gene3D" id="3.30.565.10">
    <property type="entry name" value="Histidine kinase-like ATPase, C-terminal domain"/>
    <property type="match status" value="1"/>
</dbReference>
<organism evidence="14 15">
    <name type="scientific">Gordonia polyisoprenivorans</name>
    <dbReference type="NCBI Taxonomy" id="84595"/>
    <lineage>
        <taxon>Bacteria</taxon>
        <taxon>Bacillati</taxon>
        <taxon>Actinomycetota</taxon>
        <taxon>Actinomycetes</taxon>
        <taxon>Mycobacteriales</taxon>
        <taxon>Gordoniaceae</taxon>
        <taxon>Gordonia</taxon>
    </lineage>
</organism>
<dbReference type="InterPro" id="IPR036890">
    <property type="entry name" value="HATPase_C_sf"/>
</dbReference>
<keyword evidence="5" id="KW-0808">Transferase</keyword>
<dbReference type="PANTHER" id="PTHR45436">
    <property type="entry name" value="SENSOR HISTIDINE KINASE YKOH"/>
    <property type="match status" value="1"/>
</dbReference>
<dbReference type="InterPro" id="IPR003660">
    <property type="entry name" value="HAMP_dom"/>
</dbReference>
<dbReference type="GO" id="GO:0005886">
    <property type="term" value="C:plasma membrane"/>
    <property type="evidence" value="ECO:0007669"/>
    <property type="project" value="UniProtKB-SubCell"/>
</dbReference>
<evidence type="ECO:0000256" key="4">
    <source>
        <dbReference type="ARBA" id="ARBA00022553"/>
    </source>
</evidence>
<keyword evidence="4" id="KW-0597">Phosphoprotein</keyword>
<sequence length="455" mass="48817">MGWVRPVRMRLTLTATALVTIALAIAAIVVVEALHHVLLRSADAATFTRAEQIATQLRTNGIQGIDESLLTGSQNVAVIQILDSSGHIRTVNEPTYNRPMSGALAPGERRTIHGAYATDTTEEFQTAGLGVASLDGPLTVLVGAAEDPINRTVVLVAILCCIVFPVIVIVMALLTYFSTGRALRPVDSIRQRVEEISGGDLSRRVPVPQTGDEVAQLADTMNAMLGRIEESRQRQLQFVNDASHELNSPLTTLVGLLDLAGSKQQPIDPDTATDVMLPDALRLQHMVADLLLLARADESGVPLLLDDVDLDDLVNSEVVRLEAISDLTVTARLVPTRIIGDEEKLRRALRNIIDNASRHAHGRIAVTMTRTGPDHRVTVMVGDDGPGIADVDKSRVTERFVRLDASRQRLSGGSGLGLSIVSEIVHAHRGETVVQDSEYGGAAVGFTVPVPTSEA</sequence>
<evidence type="ECO:0000256" key="9">
    <source>
        <dbReference type="ARBA" id="ARBA00023012"/>
    </source>
</evidence>
<evidence type="ECO:0000313" key="14">
    <source>
        <dbReference type="EMBL" id="NKY01833.1"/>
    </source>
</evidence>
<gene>
    <name evidence="14" type="ORF">HGA05_09635</name>
</gene>
<dbReference type="Gene3D" id="1.10.287.130">
    <property type="match status" value="1"/>
</dbReference>
<dbReference type="CDD" id="cd00082">
    <property type="entry name" value="HisKA"/>
    <property type="match status" value="1"/>
</dbReference>
<evidence type="ECO:0000256" key="8">
    <source>
        <dbReference type="ARBA" id="ARBA00022989"/>
    </source>
</evidence>
<evidence type="ECO:0000256" key="6">
    <source>
        <dbReference type="ARBA" id="ARBA00022692"/>
    </source>
</evidence>
<keyword evidence="10 11" id="KW-0472">Membrane</keyword>
<dbReference type="InterPro" id="IPR005467">
    <property type="entry name" value="His_kinase_dom"/>
</dbReference>
<dbReference type="Pfam" id="PF00672">
    <property type="entry name" value="HAMP"/>
    <property type="match status" value="1"/>
</dbReference>
<dbReference type="PROSITE" id="PS50109">
    <property type="entry name" value="HIS_KIN"/>
    <property type="match status" value="1"/>
</dbReference>
<evidence type="ECO:0000313" key="15">
    <source>
        <dbReference type="Proteomes" id="UP000563898"/>
    </source>
</evidence>
<comment type="caution">
    <text evidence="14">The sequence shown here is derived from an EMBL/GenBank/DDBJ whole genome shotgun (WGS) entry which is preliminary data.</text>
</comment>
<dbReference type="Pfam" id="PF00512">
    <property type="entry name" value="HisKA"/>
    <property type="match status" value="1"/>
</dbReference>
<keyword evidence="6 11" id="KW-0812">Transmembrane</keyword>
<dbReference type="SMART" id="SM00387">
    <property type="entry name" value="HATPase_c"/>
    <property type="match status" value="1"/>
</dbReference>
<comment type="subcellular location">
    <subcellularLocation>
        <location evidence="2">Cell membrane</location>
    </subcellularLocation>
</comment>
<feature type="transmembrane region" description="Helical" evidence="11">
    <location>
        <begin position="153"/>
        <end position="177"/>
    </location>
</feature>
<reference evidence="14 15" key="1">
    <citation type="submission" date="2020-04" db="EMBL/GenBank/DDBJ databases">
        <title>MicrobeNet Type strains.</title>
        <authorList>
            <person name="Nicholson A.C."/>
        </authorList>
    </citation>
    <scope>NUCLEOTIDE SEQUENCE [LARGE SCALE GENOMIC DNA]</scope>
    <source>
        <strain evidence="14 15">ATCC BAA-14</strain>
    </source>
</reference>
<dbReference type="PROSITE" id="PS50885">
    <property type="entry name" value="HAMP"/>
    <property type="match status" value="1"/>
</dbReference>
<dbReference type="Proteomes" id="UP000563898">
    <property type="component" value="Unassembled WGS sequence"/>
</dbReference>
<keyword evidence="7" id="KW-0418">Kinase</keyword>
<dbReference type="Gene3D" id="6.10.340.10">
    <property type="match status" value="1"/>
</dbReference>
<dbReference type="RefSeq" id="WP_006371807.1">
    <property type="nucleotide sequence ID" value="NZ_JAAXPC010000004.1"/>
</dbReference>
<dbReference type="PANTHER" id="PTHR45436:SF5">
    <property type="entry name" value="SENSOR HISTIDINE KINASE TRCS"/>
    <property type="match status" value="1"/>
</dbReference>
<dbReference type="InterPro" id="IPR003661">
    <property type="entry name" value="HisK_dim/P_dom"/>
</dbReference>
<dbReference type="Pfam" id="PF02518">
    <property type="entry name" value="HATPase_c"/>
    <property type="match status" value="1"/>
</dbReference>